<dbReference type="AlphaFoldDB" id="A0A6A5QMR7"/>
<feature type="transmembrane region" description="Helical" evidence="2">
    <location>
        <begin position="140"/>
        <end position="161"/>
    </location>
</feature>
<name>A0A6A5QMR7_AMPQU</name>
<evidence type="ECO:0000256" key="1">
    <source>
        <dbReference type="SAM" id="MobiDB-lite"/>
    </source>
</evidence>
<proteinExistence type="predicted"/>
<evidence type="ECO:0000256" key="2">
    <source>
        <dbReference type="SAM" id="Phobius"/>
    </source>
</evidence>
<reference evidence="3" key="1">
    <citation type="journal article" date="2020" name="Stud. Mycol.">
        <title>101 Dothideomycetes genomes: a test case for predicting lifestyles and emergence of pathogens.</title>
        <authorList>
            <person name="Haridas S."/>
            <person name="Albert R."/>
            <person name="Binder M."/>
            <person name="Bloem J."/>
            <person name="Labutti K."/>
            <person name="Salamov A."/>
            <person name="Andreopoulos B."/>
            <person name="Baker S."/>
            <person name="Barry K."/>
            <person name="Bills G."/>
            <person name="Bluhm B."/>
            <person name="Cannon C."/>
            <person name="Castanera R."/>
            <person name="Culley D."/>
            <person name="Daum C."/>
            <person name="Ezra D."/>
            <person name="Gonzalez J."/>
            <person name="Henrissat B."/>
            <person name="Kuo A."/>
            <person name="Liang C."/>
            <person name="Lipzen A."/>
            <person name="Lutzoni F."/>
            <person name="Magnuson J."/>
            <person name="Mondo S."/>
            <person name="Nolan M."/>
            <person name="Ohm R."/>
            <person name="Pangilinan J."/>
            <person name="Park H.-J."/>
            <person name="Ramirez L."/>
            <person name="Alfaro M."/>
            <person name="Sun H."/>
            <person name="Tritt A."/>
            <person name="Yoshinaga Y."/>
            <person name="Zwiers L.-H."/>
            <person name="Turgeon B."/>
            <person name="Goodwin S."/>
            <person name="Spatafora J."/>
            <person name="Crous P."/>
            <person name="Grigoriev I."/>
        </authorList>
    </citation>
    <scope>NUCLEOTIDE SEQUENCE</scope>
    <source>
        <strain evidence="3">HMLAC05119</strain>
    </source>
</reference>
<dbReference type="EMBL" id="ML979135">
    <property type="protein sequence ID" value="KAF1916945.1"/>
    <property type="molecule type" value="Genomic_DNA"/>
</dbReference>
<keyword evidence="2" id="KW-0472">Membrane</keyword>
<feature type="transmembrane region" description="Helical" evidence="2">
    <location>
        <begin position="177"/>
        <end position="200"/>
    </location>
</feature>
<feature type="region of interest" description="Disordered" evidence="1">
    <location>
        <begin position="14"/>
        <end position="38"/>
    </location>
</feature>
<protein>
    <submittedName>
        <fullName evidence="3">Uncharacterized protein</fullName>
    </submittedName>
</protein>
<feature type="compositionally biased region" description="Low complexity" evidence="1">
    <location>
        <begin position="27"/>
        <end position="38"/>
    </location>
</feature>
<accession>A0A6A5QMR7</accession>
<evidence type="ECO:0000313" key="3">
    <source>
        <dbReference type="EMBL" id="KAF1916945.1"/>
    </source>
</evidence>
<organism evidence="3 4">
    <name type="scientific">Ampelomyces quisqualis</name>
    <name type="common">Powdery mildew agent</name>
    <dbReference type="NCBI Taxonomy" id="50730"/>
    <lineage>
        <taxon>Eukaryota</taxon>
        <taxon>Fungi</taxon>
        <taxon>Dikarya</taxon>
        <taxon>Ascomycota</taxon>
        <taxon>Pezizomycotina</taxon>
        <taxon>Dothideomycetes</taxon>
        <taxon>Pleosporomycetidae</taxon>
        <taxon>Pleosporales</taxon>
        <taxon>Pleosporineae</taxon>
        <taxon>Phaeosphaeriaceae</taxon>
        <taxon>Ampelomyces</taxon>
    </lineage>
</organism>
<keyword evidence="2" id="KW-0812">Transmembrane</keyword>
<sequence>MSCTPIVTLPPTRIAGLQTHTPDGKTSSAPQRLSSYSSQSLPSYHHHLISTPSLHTTLTYACTMYNVHRTPSPGVFFSLEGCISIYDHTTQYCLMQYNIFRGKSGVMALEDGGGLNFVALLCGAAGIEERCKMGWWARGMGPFGLLGGVSWGMSWFGYIFLRVRGLGLAFLIHTPRWPWLICDVGLMWLCEVGWTLLGVLGSFTAGNSAAPKAASQGGMKSST</sequence>
<keyword evidence="4" id="KW-1185">Reference proteome</keyword>
<evidence type="ECO:0000313" key="4">
    <source>
        <dbReference type="Proteomes" id="UP000800096"/>
    </source>
</evidence>
<keyword evidence="2" id="KW-1133">Transmembrane helix</keyword>
<gene>
    <name evidence="3" type="ORF">BDU57DRAFT_517375</name>
</gene>
<dbReference type="Proteomes" id="UP000800096">
    <property type="component" value="Unassembled WGS sequence"/>
</dbReference>